<evidence type="ECO:0000256" key="1">
    <source>
        <dbReference type="SAM" id="MobiDB-lite"/>
    </source>
</evidence>
<feature type="compositionally biased region" description="Basic and acidic residues" evidence="1">
    <location>
        <begin position="347"/>
        <end position="356"/>
    </location>
</feature>
<dbReference type="Gene3D" id="1.10.340.30">
    <property type="entry name" value="Hypothetical protein, domain 2"/>
    <property type="match status" value="1"/>
</dbReference>
<sequence>MDSSRTSSYTHTSIGAYSMQNNHRGVKHQRVVTEPAGSDRSQASLRQNSQQKLTSPTAIQTNCPETELLQPSEVSVRQEAAINPFTTVQHQESRHAHAPTVDGRRMYDGNYSVPRRKRRKPSPPQLLTPWFFPPSSAMTEDQAPSQLLQGHTDCDENDMDVRLLHQHEESSTYCSVPSKHILPRIKKRSQPVWPEVSYQDISRPGVSEISKAPDTWFQGPFFDSTPTRSRSRSGSLPEYSLFPDEEVDDGPAITLQRTRTSHMSFDSGIAGFSDDLRDGNTIDSKAKGHLEPQVESQSSIESHVSPRDYQVLQEMTQASQLRGEEEKRQAEDREAAEDESETEEESEKMTKKADKDDITVPSPQIIQLYGLVQELFAHDPFKMIIACIFMRQATPERRTKKPTKAALEKTAKKTADAIREFWRFIALHPTPAEVAITPSYTTLEPPRQGRVVLHGLCEIFNRLGDWRGAETIIDISKMWLHKMPIKGQRFHISHEEHDIILGDDNAPKNRSDAFEISHLPGISAYELDCFRIFSRDILRGKATNFNGGGATDPSFQPEWTRVLPRDETLKEFVKWMWLKKGMCWNKSTGVKRALREDEMEKTRVALEQQEKSIESRTAELGGLIKTVEVELLNEWKSRANAECEEAQSLREMECPATLVVAAFWQNNPDDVSDDSDISDMDDLDD</sequence>
<gene>
    <name evidence="2" type="ORF">EJ05DRAFT_527365</name>
</gene>
<feature type="compositionally biased region" description="Basic and acidic residues" evidence="1">
    <location>
        <begin position="322"/>
        <end position="333"/>
    </location>
</feature>
<dbReference type="RefSeq" id="XP_033601660.1">
    <property type="nucleotide sequence ID" value="XM_033748889.1"/>
</dbReference>
<dbReference type="Proteomes" id="UP000799437">
    <property type="component" value="Unassembled WGS sequence"/>
</dbReference>
<proteinExistence type="predicted"/>
<feature type="region of interest" description="Disordered" evidence="1">
    <location>
        <begin position="318"/>
        <end position="356"/>
    </location>
</feature>
<organism evidence="2 3">
    <name type="scientific">Pseudovirgaria hyperparasitica</name>
    <dbReference type="NCBI Taxonomy" id="470096"/>
    <lineage>
        <taxon>Eukaryota</taxon>
        <taxon>Fungi</taxon>
        <taxon>Dikarya</taxon>
        <taxon>Ascomycota</taxon>
        <taxon>Pezizomycotina</taxon>
        <taxon>Dothideomycetes</taxon>
        <taxon>Dothideomycetes incertae sedis</taxon>
        <taxon>Acrospermales</taxon>
        <taxon>Acrospermaceae</taxon>
        <taxon>Pseudovirgaria</taxon>
    </lineage>
</organism>
<dbReference type="GeneID" id="54489943"/>
<feature type="compositionally biased region" description="Polar residues" evidence="1">
    <location>
        <begin position="1"/>
        <end position="23"/>
    </location>
</feature>
<feature type="region of interest" description="Disordered" evidence="1">
    <location>
        <begin position="217"/>
        <end position="249"/>
    </location>
</feature>
<evidence type="ECO:0000313" key="2">
    <source>
        <dbReference type="EMBL" id="KAF2759209.1"/>
    </source>
</evidence>
<feature type="compositionally biased region" description="Polar residues" evidence="1">
    <location>
        <begin position="39"/>
        <end position="59"/>
    </location>
</feature>
<feature type="region of interest" description="Disordered" evidence="1">
    <location>
        <begin position="265"/>
        <end position="305"/>
    </location>
</feature>
<reference evidence="2" key="1">
    <citation type="journal article" date="2020" name="Stud. Mycol.">
        <title>101 Dothideomycetes genomes: a test case for predicting lifestyles and emergence of pathogens.</title>
        <authorList>
            <person name="Haridas S."/>
            <person name="Albert R."/>
            <person name="Binder M."/>
            <person name="Bloem J."/>
            <person name="Labutti K."/>
            <person name="Salamov A."/>
            <person name="Andreopoulos B."/>
            <person name="Baker S."/>
            <person name="Barry K."/>
            <person name="Bills G."/>
            <person name="Bluhm B."/>
            <person name="Cannon C."/>
            <person name="Castanera R."/>
            <person name="Culley D."/>
            <person name="Daum C."/>
            <person name="Ezra D."/>
            <person name="Gonzalez J."/>
            <person name="Henrissat B."/>
            <person name="Kuo A."/>
            <person name="Liang C."/>
            <person name="Lipzen A."/>
            <person name="Lutzoni F."/>
            <person name="Magnuson J."/>
            <person name="Mondo S."/>
            <person name="Nolan M."/>
            <person name="Ohm R."/>
            <person name="Pangilinan J."/>
            <person name="Park H.-J."/>
            <person name="Ramirez L."/>
            <person name="Alfaro M."/>
            <person name="Sun H."/>
            <person name="Tritt A."/>
            <person name="Yoshinaga Y."/>
            <person name="Zwiers L.-H."/>
            <person name="Turgeon B."/>
            <person name="Goodwin S."/>
            <person name="Spatafora J."/>
            <person name="Crous P."/>
            <person name="Grigoriev I."/>
        </authorList>
    </citation>
    <scope>NUCLEOTIDE SEQUENCE</scope>
    <source>
        <strain evidence="2">CBS 121739</strain>
    </source>
</reference>
<accession>A0A6A6WAK7</accession>
<dbReference type="EMBL" id="ML996570">
    <property type="protein sequence ID" value="KAF2759209.1"/>
    <property type="molecule type" value="Genomic_DNA"/>
</dbReference>
<feature type="region of interest" description="Disordered" evidence="1">
    <location>
        <begin position="88"/>
        <end position="127"/>
    </location>
</feature>
<dbReference type="AlphaFoldDB" id="A0A6A6WAK7"/>
<feature type="region of interest" description="Disordered" evidence="1">
    <location>
        <begin position="1"/>
        <end position="59"/>
    </location>
</feature>
<name>A0A6A6WAK7_9PEZI</name>
<feature type="compositionally biased region" description="Basic and acidic residues" evidence="1">
    <location>
        <begin position="274"/>
        <end position="292"/>
    </location>
</feature>
<dbReference type="OrthoDB" id="10265068at2759"/>
<evidence type="ECO:0000313" key="3">
    <source>
        <dbReference type="Proteomes" id="UP000799437"/>
    </source>
</evidence>
<feature type="compositionally biased region" description="Acidic residues" evidence="1">
    <location>
        <begin position="334"/>
        <end position="346"/>
    </location>
</feature>
<protein>
    <submittedName>
        <fullName evidence="2">Uncharacterized protein</fullName>
    </submittedName>
</protein>
<keyword evidence="3" id="KW-1185">Reference proteome</keyword>